<dbReference type="InterPro" id="IPR049514">
    <property type="entry name" value="Fic-like_C"/>
</dbReference>
<keyword evidence="4" id="KW-1185">Reference proteome</keyword>
<evidence type="ECO:0000313" key="3">
    <source>
        <dbReference type="EMBL" id="SCD21069.1"/>
    </source>
</evidence>
<dbReference type="KEGG" id="psac:PSM36_2264"/>
<dbReference type="Proteomes" id="UP000187464">
    <property type="component" value="Chromosome I"/>
</dbReference>
<feature type="domain" description="Schlafen AlbA-2" evidence="1">
    <location>
        <begin position="17"/>
        <end position="129"/>
    </location>
</feature>
<sequence length="508" mass="57751">MTREELNELLQTDENFRIERTASTSNMDKFQEAICAFSNDLPGSGKKGYLLIGVNDDGSVSGLKVDDALVKKISGIRSDGNILPLPVMSTEKVETEKGDVLAVAVTPSLFTPVRYRGRVFVRIGPRKDIASAEEERILTERNAAHLATFDVMPCREATLDDIDTDIIKQQYFPQAIDTETLETDTRSFTEQMASLRLYNKQYDCPTMAAIILFGKQPKYFMPGCYVQYVRFEGTTKAGKIINEKEFKGGLTTLLPRLESFVADAIVTQRPEEISLLREKTVTNYPGGALRELLMNACMHRDYQSNTPIRLYQFDNRIEIMNAGGLYGEARPENFPHVNAYRNPIVAEAMKVMKYVNMFNRGISRVQEYLQTNGSKPAHFNVNKLTVFEVVVMDANVTALERTHDELRTKLAQLDDNFKIRVKSLICNINRDYYSARELQLRMNSAQTPLELRTSSARYFMVHILKPAIELGWIAPLYADTPHHPKQKYKLTELGITMKVILSEENHEI</sequence>
<dbReference type="Gene3D" id="3.30.950.30">
    <property type="entry name" value="Schlafen, AAA domain"/>
    <property type="match status" value="1"/>
</dbReference>
<dbReference type="InterPro" id="IPR007421">
    <property type="entry name" value="Schlafen_AlbA_2_dom"/>
</dbReference>
<dbReference type="Gene3D" id="3.30.565.60">
    <property type="match status" value="1"/>
</dbReference>
<evidence type="ECO:0000313" key="4">
    <source>
        <dbReference type="Proteomes" id="UP000187464"/>
    </source>
</evidence>
<evidence type="ECO:0000259" key="2">
    <source>
        <dbReference type="Pfam" id="PF21247"/>
    </source>
</evidence>
<dbReference type="RefSeq" id="WP_076930953.1">
    <property type="nucleotide sequence ID" value="NZ_LT605205.1"/>
</dbReference>
<dbReference type="Pfam" id="PF13749">
    <property type="entry name" value="HATPase_c_4"/>
    <property type="match status" value="1"/>
</dbReference>
<dbReference type="InterPro" id="IPR038475">
    <property type="entry name" value="RecG_C_sf"/>
</dbReference>
<dbReference type="EMBL" id="LT605205">
    <property type="protein sequence ID" value="SCD21069.1"/>
    <property type="molecule type" value="Genomic_DNA"/>
</dbReference>
<dbReference type="Pfam" id="PF21247">
    <property type="entry name" value="Fic-like_C"/>
    <property type="match status" value="1"/>
</dbReference>
<dbReference type="InterPro" id="IPR038461">
    <property type="entry name" value="Schlafen_AlbA_2_dom_sf"/>
</dbReference>
<dbReference type="STRING" id="1642647.PSM36_2264"/>
<proteinExistence type="predicted"/>
<gene>
    <name evidence="3" type="ORF">PSM36_2264</name>
</gene>
<dbReference type="Pfam" id="PF04326">
    <property type="entry name" value="SLFN_AlbA_2"/>
    <property type="match status" value="1"/>
</dbReference>
<dbReference type="PANTHER" id="PTHR30595">
    <property type="entry name" value="GLPR-RELATED TRANSCRIPTIONAL REPRESSOR"/>
    <property type="match status" value="1"/>
</dbReference>
<dbReference type="PANTHER" id="PTHR30595:SF6">
    <property type="entry name" value="SCHLAFEN ALBA-2 DOMAIN-CONTAINING PROTEIN"/>
    <property type="match status" value="1"/>
</dbReference>
<reference evidence="3 4" key="1">
    <citation type="submission" date="2016-08" db="EMBL/GenBank/DDBJ databases">
        <authorList>
            <person name="Seilhamer J.J."/>
        </authorList>
    </citation>
    <scope>NUCLEOTIDE SEQUENCE [LARGE SCALE GENOMIC DNA]</scope>
    <source>
        <strain evidence="3">M3/6</strain>
    </source>
</reference>
<name>A0A1R3T4T5_9BACT</name>
<feature type="domain" description="Filamentation induced by cAMP protein Fic-like C-terminal" evidence="2">
    <location>
        <begin position="421"/>
        <end position="491"/>
    </location>
</feature>
<evidence type="ECO:0000259" key="1">
    <source>
        <dbReference type="Pfam" id="PF04326"/>
    </source>
</evidence>
<accession>A0A1R3T4T5</accession>
<dbReference type="AlphaFoldDB" id="A0A1R3T4T5"/>
<organism evidence="3 4">
    <name type="scientific">Proteiniphilum saccharofermentans</name>
    <dbReference type="NCBI Taxonomy" id="1642647"/>
    <lineage>
        <taxon>Bacteria</taxon>
        <taxon>Pseudomonadati</taxon>
        <taxon>Bacteroidota</taxon>
        <taxon>Bacteroidia</taxon>
        <taxon>Bacteroidales</taxon>
        <taxon>Dysgonomonadaceae</taxon>
        <taxon>Proteiniphilum</taxon>
    </lineage>
</organism>
<protein>
    <submittedName>
        <fullName evidence="3">Putative transcriptional regulator</fullName>
    </submittedName>
</protein>